<dbReference type="InterPro" id="IPR032836">
    <property type="entry name" value="DsrE2-like"/>
</dbReference>
<dbReference type="AlphaFoldDB" id="A0A3B0UGZ2"/>
<organism evidence="1">
    <name type="scientific">hydrothermal vent metagenome</name>
    <dbReference type="NCBI Taxonomy" id="652676"/>
    <lineage>
        <taxon>unclassified sequences</taxon>
        <taxon>metagenomes</taxon>
        <taxon>ecological metagenomes</taxon>
    </lineage>
</organism>
<name>A0A3B0UGZ2_9ZZZZ</name>
<proteinExistence type="predicted"/>
<gene>
    <name evidence="1" type="ORF">MNBD_BACTEROID07-1586</name>
</gene>
<accession>A0A3B0UGZ2</accession>
<dbReference type="PANTHER" id="PTHR34655:SF2">
    <property type="entry name" value="PEROXIREDOXIN FAMILY PROTEIN"/>
    <property type="match status" value="1"/>
</dbReference>
<reference evidence="1" key="1">
    <citation type="submission" date="2018-06" db="EMBL/GenBank/DDBJ databases">
        <authorList>
            <person name="Zhirakovskaya E."/>
        </authorList>
    </citation>
    <scope>NUCLEOTIDE SEQUENCE</scope>
</reference>
<dbReference type="Pfam" id="PF13686">
    <property type="entry name" value="DrsE_2"/>
    <property type="match status" value="1"/>
</dbReference>
<dbReference type="EMBL" id="UOET01000497">
    <property type="protein sequence ID" value="VAW30291.1"/>
    <property type="molecule type" value="Genomic_DNA"/>
</dbReference>
<dbReference type="GO" id="GO:0016491">
    <property type="term" value="F:oxidoreductase activity"/>
    <property type="evidence" value="ECO:0007669"/>
    <property type="project" value="UniProtKB-KW"/>
</dbReference>
<dbReference type="Gene3D" id="3.40.1260.10">
    <property type="entry name" value="DsrEFH-like"/>
    <property type="match status" value="1"/>
</dbReference>
<evidence type="ECO:0000313" key="1">
    <source>
        <dbReference type="EMBL" id="VAW30291.1"/>
    </source>
</evidence>
<dbReference type="InterPro" id="IPR027396">
    <property type="entry name" value="DsrEFH-like"/>
</dbReference>
<keyword evidence="1" id="KW-0560">Oxidoreductase</keyword>
<sequence length="167" mass="18141">MEEEKKYPLKKIMMICSKGNLEDVMAALVMANGAVMEGIETKLFFTFFGLDAITKKTMNKLHTATVGNPALRMPGGLPFPTLLGSLPGVEAGVTKMMKKGMDKLDIPPVDEFLELIEAGGGEIFACKLAADMFKLKKEDFHETVKAIITVGDLYAMCDGPGTQIVFT</sequence>
<dbReference type="EC" id="1.6.99.3" evidence="1"/>
<dbReference type="PANTHER" id="PTHR34655">
    <property type="entry name" value="CONSERVED WITHIN P. AEROPHILUM"/>
    <property type="match status" value="1"/>
</dbReference>
<protein>
    <submittedName>
        <fullName evidence="1">NADH dehydrogenase</fullName>
        <ecNumber evidence="1">1.6.99.3</ecNumber>
    </submittedName>
</protein>
<dbReference type="SUPFAM" id="SSF75169">
    <property type="entry name" value="DsrEFH-like"/>
    <property type="match status" value="1"/>
</dbReference>